<dbReference type="Proteomes" id="UP001314170">
    <property type="component" value="Unassembled WGS sequence"/>
</dbReference>
<name>A0AAV1RFI9_9ROSI</name>
<keyword evidence="2" id="KW-1185">Reference proteome</keyword>
<protein>
    <submittedName>
        <fullName evidence="1">Uncharacterized protein</fullName>
    </submittedName>
</protein>
<accession>A0AAV1RFI9</accession>
<dbReference type="AlphaFoldDB" id="A0AAV1RFI9"/>
<reference evidence="1 2" key="1">
    <citation type="submission" date="2024-01" db="EMBL/GenBank/DDBJ databases">
        <authorList>
            <person name="Waweru B."/>
        </authorList>
    </citation>
    <scope>NUCLEOTIDE SEQUENCE [LARGE SCALE GENOMIC DNA]</scope>
</reference>
<gene>
    <name evidence="1" type="ORF">DCAF_LOCUS10530</name>
</gene>
<evidence type="ECO:0000313" key="2">
    <source>
        <dbReference type="Proteomes" id="UP001314170"/>
    </source>
</evidence>
<organism evidence="1 2">
    <name type="scientific">Dovyalis caffra</name>
    <dbReference type="NCBI Taxonomy" id="77055"/>
    <lineage>
        <taxon>Eukaryota</taxon>
        <taxon>Viridiplantae</taxon>
        <taxon>Streptophyta</taxon>
        <taxon>Embryophyta</taxon>
        <taxon>Tracheophyta</taxon>
        <taxon>Spermatophyta</taxon>
        <taxon>Magnoliopsida</taxon>
        <taxon>eudicotyledons</taxon>
        <taxon>Gunneridae</taxon>
        <taxon>Pentapetalae</taxon>
        <taxon>rosids</taxon>
        <taxon>fabids</taxon>
        <taxon>Malpighiales</taxon>
        <taxon>Salicaceae</taxon>
        <taxon>Flacourtieae</taxon>
        <taxon>Dovyalis</taxon>
    </lineage>
</organism>
<comment type="caution">
    <text evidence="1">The sequence shown here is derived from an EMBL/GenBank/DDBJ whole genome shotgun (WGS) entry which is preliminary data.</text>
</comment>
<sequence>MTNCCSACSVQGCDGGCLGGAAAVEWCLSWSCFGFEWRGPVGYRRRGWRSAVAGTAPVVGEDGGFWRQCLKRLCWLGRQRWTEAEAAIGGVAGSGCVGRVCGQRLEFVVYGRRCLWSAT</sequence>
<proteinExistence type="predicted"/>
<evidence type="ECO:0000313" key="1">
    <source>
        <dbReference type="EMBL" id="CAK7335536.1"/>
    </source>
</evidence>
<dbReference type="EMBL" id="CAWUPB010000994">
    <property type="protein sequence ID" value="CAK7335536.1"/>
    <property type="molecule type" value="Genomic_DNA"/>
</dbReference>